<dbReference type="InterPro" id="IPR006001">
    <property type="entry name" value="Therm_gnt_kin"/>
</dbReference>
<evidence type="ECO:0000256" key="4">
    <source>
        <dbReference type="ARBA" id="ARBA00022679"/>
    </source>
</evidence>
<evidence type="ECO:0000256" key="3">
    <source>
        <dbReference type="ARBA" id="ARBA00012054"/>
    </source>
</evidence>
<evidence type="ECO:0000256" key="8">
    <source>
        <dbReference type="ARBA" id="ARBA00023064"/>
    </source>
</evidence>
<keyword evidence="12" id="KW-1185">Reference proteome</keyword>
<keyword evidence="5 10" id="KW-0547">Nucleotide-binding</keyword>
<dbReference type="RefSeq" id="WP_117297770.1">
    <property type="nucleotide sequence ID" value="NZ_QVQT02000001.1"/>
</dbReference>
<evidence type="ECO:0000313" key="11">
    <source>
        <dbReference type="EMBL" id="RFU18475.1"/>
    </source>
</evidence>
<dbReference type="CDD" id="cd02021">
    <property type="entry name" value="GntK"/>
    <property type="match status" value="1"/>
</dbReference>
<dbReference type="GO" id="GO:0005737">
    <property type="term" value="C:cytoplasm"/>
    <property type="evidence" value="ECO:0007669"/>
    <property type="project" value="TreeGrafter"/>
</dbReference>
<dbReference type="PANTHER" id="PTHR43442">
    <property type="entry name" value="GLUCONOKINASE-RELATED"/>
    <property type="match status" value="1"/>
</dbReference>
<evidence type="ECO:0000256" key="5">
    <source>
        <dbReference type="ARBA" id="ARBA00022741"/>
    </source>
</evidence>
<accession>A0A372IU88</accession>
<dbReference type="FunFam" id="3.40.50.300:FF:000522">
    <property type="entry name" value="Gluconokinase"/>
    <property type="match status" value="1"/>
</dbReference>
<comment type="pathway">
    <text evidence="1">Carbohydrate acid metabolism.</text>
</comment>
<evidence type="ECO:0000313" key="12">
    <source>
        <dbReference type="Proteomes" id="UP000264702"/>
    </source>
</evidence>
<dbReference type="GO" id="GO:0046316">
    <property type="term" value="F:gluconokinase activity"/>
    <property type="evidence" value="ECO:0007669"/>
    <property type="project" value="UniProtKB-EC"/>
</dbReference>
<dbReference type="GO" id="GO:0019521">
    <property type="term" value="P:D-gluconate metabolic process"/>
    <property type="evidence" value="ECO:0007669"/>
    <property type="project" value="UniProtKB-KW"/>
</dbReference>
<keyword evidence="7 10" id="KW-0067">ATP-binding</keyword>
<evidence type="ECO:0000256" key="7">
    <source>
        <dbReference type="ARBA" id="ARBA00022840"/>
    </source>
</evidence>
<keyword evidence="8" id="KW-0311">Gluconate utilization</keyword>
<organism evidence="11 12">
    <name type="scientific">Paracidobacterium acidisoli</name>
    <dbReference type="NCBI Taxonomy" id="2303751"/>
    <lineage>
        <taxon>Bacteria</taxon>
        <taxon>Pseudomonadati</taxon>
        <taxon>Acidobacteriota</taxon>
        <taxon>Terriglobia</taxon>
        <taxon>Terriglobales</taxon>
        <taxon>Acidobacteriaceae</taxon>
        <taxon>Paracidobacterium</taxon>
    </lineage>
</organism>
<protein>
    <recommendedName>
        <fullName evidence="3 10">Gluconokinase</fullName>
        <ecNumber evidence="3 10">2.7.1.12</ecNumber>
    </recommendedName>
</protein>
<dbReference type="NCBIfam" id="TIGR01313">
    <property type="entry name" value="therm_gnt_kin"/>
    <property type="match status" value="1"/>
</dbReference>
<comment type="similarity">
    <text evidence="2 10">Belongs to the gluconokinase GntK/GntV family.</text>
</comment>
<comment type="caution">
    <text evidence="11">The sequence shown here is derived from an EMBL/GenBank/DDBJ whole genome shotgun (WGS) entry which is preliminary data.</text>
</comment>
<dbReference type="PANTHER" id="PTHR43442:SF3">
    <property type="entry name" value="GLUCONOKINASE-RELATED"/>
    <property type="match status" value="1"/>
</dbReference>
<keyword evidence="4 10" id="KW-0808">Transferase</keyword>
<name>A0A372IU88_9BACT</name>
<dbReference type="SUPFAM" id="SSF52540">
    <property type="entry name" value="P-loop containing nucleoside triphosphate hydrolases"/>
    <property type="match status" value="1"/>
</dbReference>
<evidence type="ECO:0000256" key="10">
    <source>
        <dbReference type="RuleBase" id="RU363066"/>
    </source>
</evidence>
<dbReference type="EC" id="2.7.1.12" evidence="3 10"/>
<reference evidence="11 12" key="1">
    <citation type="submission" date="2018-08" db="EMBL/GenBank/DDBJ databases">
        <title>Acidipila sp. 4G-K13, an acidobacterium isolated from forest soil.</title>
        <authorList>
            <person name="Gao Z.-H."/>
            <person name="Qiu L.-H."/>
        </authorList>
    </citation>
    <scope>NUCLEOTIDE SEQUENCE [LARGE SCALE GENOMIC DNA]</scope>
    <source>
        <strain evidence="11 12">4G-K13</strain>
    </source>
</reference>
<dbReference type="AlphaFoldDB" id="A0A372IU88"/>
<dbReference type="Proteomes" id="UP000264702">
    <property type="component" value="Unassembled WGS sequence"/>
</dbReference>
<evidence type="ECO:0000256" key="6">
    <source>
        <dbReference type="ARBA" id="ARBA00022777"/>
    </source>
</evidence>
<comment type="catalytic activity">
    <reaction evidence="9 10">
        <text>D-gluconate + ATP = 6-phospho-D-gluconate + ADP + H(+)</text>
        <dbReference type="Rhea" id="RHEA:19433"/>
        <dbReference type="ChEBI" id="CHEBI:15378"/>
        <dbReference type="ChEBI" id="CHEBI:18391"/>
        <dbReference type="ChEBI" id="CHEBI:30616"/>
        <dbReference type="ChEBI" id="CHEBI:58759"/>
        <dbReference type="ChEBI" id="CHEBI:456216"/>
        <dbReference type="EC" id="2.7.1.12"/>
    </reaction>
</comment>
<sequence length="166" mass="18269">MIAIVMGVTGSGKTTVANALVALTGWHFAEGDDFHSEANKKKMHAGIPLNDEDREPWLESLHQVLLGWHQKGESGVMTCSALKQSYRDTLSAGLPQGSYHFVLLEAPVAVLEEHLANRKGHYMNPGLLQSQLDTLEEPKDAIRVNATHTPEELAREILSRIEAAKH</sequence>
<dbReference type="GO" id="GO:0005524">
    <property type="term" value="F:ATP binding"/>
    <property type="evidence" value="ECO:0007669"/>
    <property type="project" value="UniProtKB-KW"/>
</dbReference>
<dbReference type="Pfam" id="PF13671">
    <property type="entry name" value="AAA_33"/>
    <property type="match status" value="1"/>
</dbReference>
<evidence type="ECO:0000256" key="2">
    <source>
        <dbReference type="ARBA" id="ARBA00008420"/>
    </source>
</evidence>
<proteinExistence type="inferred from homology"/>
<dbReference type="OrthoDB" id="9800332at2"/>
<dbReference type="Gene3D" id="3.40.50.300">
    <property type="entry name" value="P-loop containing nucleotide triphosphate hydrolases"/>
    <property type="match status" value="1"/>
</dbReference>
<dbReference type="EMBL" id="QVQT01000001">
    <property type="protein sequence ID" value="RFU18475.1"/>
    <property type="molecule type" value="Genomic_DNA"/>
</dbReference>
<gene>
    <name evidence="11" type="ORF">D0Y96_02660</name>
</gene>
<evidence type="ECO:0000256" key="1">
    <source>
        <dbReference type="ARBA" id="ARBA00004761"/>
    </source>
</evidence>
<keyword evidence="6 10" id="KW-0418">Kinase</keyword>
<evidence type="ECO:0000256" key="9">
    <source>
        <dbReference type="ARBA" id="ARBA00048090"/>
    </source>
</evidence>
<dbReference type="InterPro" id="IPR027417">
    <property type="entry name" value="P-loop_NTPase"/>
</dbReference>